<dbReference type="AlphaFoldDB" id="A0A4Y2CTV6"/>
<feature type="region of interest" description="Disordered" evidence="1">
    <location>
        <begin position="119"/>
        <end position="143"/>
    </location>
</feature>
<dbReference type="Proteomes" id="UP000499080">
    <property type="component" value="Unassembled WGS sequence"/>
</dbReference>
<accession>A0A4Y2CTV6</accession>
<evidence type="ECO:0000313" key="3">
    <source>
        <dbReference type="Proteomes" id="UP000499080"/>
    </source>
</evidence>
<dbReference type="EMBL" id="BGPR01000238">
    <property type="protein sequence ID" value="GBM07118.1"/>
    <property type="molecule type" value="Genomic_DNA"/>
</dbReference>
<comment type="caution">
    <text evidence="2">The sequence shown here is derived from an EMBL/GenBank/DDBJ whole genome shotgun (WGS) entry which is preliminary data.</text>
</comment>
<name>A0A4Y2CTV6_ARAVE</name>
<proteinExistence type="predicted"/>
<keyword evidence="3" id="KW-1185">Reference proteome</keyword>
<evidence type="ECO:0000256" key="1">
    <source>
        <dbReference type="SAM" id="MobiDB-lite"/>
    </source>
</evidence>
<gene>
    <name evidence="2" type="ORF">AVEN_177082_1</name>
</gene>
<sequence length="156" mass="17843">MKSFLSLQKFQEDDTQVRAIKCTQRKKQLFFRKIHSGAQNRLSTVSAEWGGLRRIRTRRAKGRGGQVATTWLWSRRVPGSKPDVTEDPPCMGACCKLNHTWCPNVLRLVRRGRLERWLPAQASPSDRGSKLRGPSQNSPRVASKRDFNITNLNLRS</sequence>
<organism evidence="2 3">
    <name type="scientific">Araneus ventricosus</name>
    <name type="common">Orbweaver spider</name>
    <name type="synonym">Epeira ventricosa</name>
    <dbReference type="NCBI Taxonomy" id="182803"/>
    <lineage>
        <taxon>Eukaryota</taxon>
        <taxon>Metazoa</taxon>
        <taxon>Ecdysozoa</taxon>
        <taxon>Arthropoda</taxon>
        <taxon>Chelicerata</taxon>
        <taxon>Arachnida</taxon>
        <taxon>Araneae</taxon>
        <taxon>Araneomorphae</taxon>
        <taxon>Entelegynae</taxon>
        <taxon>Araneoidea</taxon>
        <taxon>Araneidae</taxon>
        <taxon>Araneus</taxon>
    </lineage>
</organism>
<protein>
    <submittedName>
        <fullName evidence="2">Uncharacterized protein</fullName>
    </submittedName>
</protein>
<reference evidence="2 3" key="1">
    <citation type="journal article" date="2019" name="Sci. Rep.">
        <title>Orb-weaving spider Araneus ventricosus genome elucidates the spidroin gene catalogue.</title>
        <authorList>
            <person name="Kono N."/>
            <person name="Nakamura H."/>
            <person name="Ohtoshi R."/>
            <person name="Moran D.A.P."/>
            <person name="Shinohara A."/>
            <person name="Yoshida Y."/>
            <person name="Fujiwara M."/>
            <person name="Mori M."/>
            <person name="Tomita M."/>
            <person name="Arakawa K."/>
        </authorList>
    </citation>
    <scope>NUCLEOTIDE SEQUENCE [LARGE SCALE GENOMIC DNA]</scope>
</reference>
<evidence type="ECO:0000313" key="2">
    <source>
        <dbReference type="EMBL" id="GBM07118.1"/>
    </source>
</evidence>